<protein>
    <submittedName>
        <fullName evidence="1">Uncharacterized protein</fullName>
    </submittedName>
</protein>
<name>A0A2C9VKG3_MANES</name>
<gene>
    <name evidence="1" type="ORF">MANES_07G108100</name>
</gene>
<dbReference type="EMBL" id="CM004393">
    <property type="protein sequence ID" value="OAY45992.1"/>
    <property type="molecule type" value="Genomic_DNA"/>
</dbReference>
<dbReference type="AlphaFoldDB" id="A0A2C9VKG3"/>
<evidence type="ECO:0000313" key="1">
    <source>
        <dbReference type="EMBL" id="OAY45992.1"/>
    </source>
</evidence>
<reference evidence="1" key="1">
    <citation type="submission" date="2016-02" db="EMBL/GenBank/DDBJ databases">
        <title>WGS assembly of Manihot esculenta.</title>
        <authorList>
            <person name="Bredeson J.V."/>
            <person name="Prochnik S.E."/>
            <person name="Lyons J.B."/>
            <person name="Schmutz J."/>
            <person name="Grimwood J."/>
            <person name="Vrebalov J."/>
            <person name="Bart R.S."/>
            <person name="Amuge T."/>
            <person name="Ferguson M.E."/>
            <person name="Green R."/>
            <person name="Putnam N."/>
            <person name="Stites J."/>
            <person name="Rounsley S."/>
            <person name="Rokhsar D.S."/>
        </authorList>
    </citation>
    <scope>NUCLEOTIDE SEQUENCE [LARGE SCALE GENOMIC DNA]</scope>
    <source>
        <tissue evidence="1">Leaf</tissue>
    </source>
</reference>
<accession>A0A2C9VKG3</accession>
<sequence>MHINQIKINYSSTIRSKVGSIYPIQTMKLILIT</sequence>
<proteinExistence type="predicted"/>
<organism evidence="1">
    <name type="scientific">Manihot esculenta</name>
    <name type="common">Cassava</name>
    <name type="synonym">Jatropha manihot</name>
    <dbReference type="NCBI Taxonomy" id="3983"/>
    <lineage>
        <taxon>Eukaryota</taxon>
        <taxon>Viridiplantae</taxon>
        <taxon>Streptophyta</taxon>
        <taxon>Embryophyta</taxon>
        <taxon>Tracheophyta</taxon>
        <taxon>Spermatophyta</taxon>
        <taxon>Magnoliopsida</taxon>
        <taxon>eudicotyledons</taxon>
        <taxon>Gunneridae</taxon>
        <taxon>Pentapetalae</taxon>
        <taxon>rosids</taxon>
        <taxon>fabids</taxon>
        <taxon>Malpighiales</taxon>
        <taxon>Euphorbiaceae</taxon>
        <taxon>Crotonoideae</taxon>
        <taxon>Manihoteae</taxon>
        <taxon>Manihot</taxon>
    </lineage>
</organism>